<dbReference type="KEGG" id="smam:Mal15_15780"/>
<name>A0A5B9M8Q8_9BACT</name>
<protein>
    <submittedName>
        <fullName evidence="1">Uncharacterized protein</fullName>
    </submittedName>
</protein>
<dbReference type="Proteomes" id="UP000321353">
    <property type="component" value="Chromosome"/>
</dbReference>
<dbReference type="EMBL" id="CP036264">
    <property type="protein sequence ID" value="QEF97538.1"/>
    <property type="molecule type" value="Genomic_DNA"/>
</dbReference>
<evidence type="ECO:0000313" key="2">
    <source>
        <dbReference type="Proteomes" id="UP000321353"/>
    </source>
</evidence>
<reference evidence="1 2" key="1">
    <citation type="submission" date="2019-02" db="EMBL/GenBank/DDBJ databases">
        <title>Planctomycetal bacteria perform biofilm scaping via a novel small molecule.</title>
        <authorList>
            <person name="Jeske O."/>
            <person name="Boedeker C."/>
            <person name="Wiegand S."/>
            <person name="Breitling P."/>
            <person name="Kallscheuer N."/>
            <person name="Jogler M."/>
            <person name="Rohde M."/>
            <person name="Petersen J."/>
            <person name="Medema M.H."/>
            <person name="Surup F."/>
            <person name="Jogler C."/>
        </authorList>
    </citation>
    <scope>NUCLEOTIDE SEQUENCE [LARGE SCALE GENOMIC DNA]</scope>
    <source>
        <strain evidence="1 2">Mal15</strain>
    </source>
</reference>
<proteinExistence type="predicted"/>
<evidence type="ECO:0000313" key="1">
    <source>
        <dbReference type="EMBL" id="QEF97538.1"/>
    </source>
</evidence>
<accession>A0A5B9M8Q8</accession>
<gene>
    <name evidence="1" type="ORF">Mal15_15780</name>
</gene>
<organism evidence="1 2">
    <name type="scientific">Stieleria maiorica</name>
    <dbReference type="NCBI Taxonomy" id="2795974"/>
    <lineage>
        <taxon>Bacteria</taxon>
        <taxon>Pseudomonadati</taxon>
        <taxon>Planctomycetota</taxon>
        <taxon>Planctomycetia</taxon>
        <taxon>Pirellulales</taxon>
        <taxon>Pirellulaceae</taxon>
        <taxon>Stieleria</taxon>
    </lineage>
</organism>
<dbReference type="RefSeq" id="WP_167546668.1">
    <property type="nucleotide sequence ID" value="NZ_CP036264.1"/>
</dbReference>
<keyword evidence="2" id="KW-1185">Reference proteome</keyword>
<sequence>MFVAIGTPRHRRQTVVIDRQLDAVNQEAPAPGRTIFHYGGAFWAEQRGEAFRDDRHNDCNNVKVFVFDSHPSDASLLEENQS</sequence>
<dbReference type="AlphaFoldDB" id="A0A5B9M8Q8"/>